<dbReference type="RefSeq" id="WP_169363214.1">
    <property type="nucleotide sequence ID" value="NZ_JAAVJL010000001.1"/>
</dbReference>
<protein>
    <recommendedName>
        <fullName evidence="3">Glycosyl transferase</fullName>
    </recommendedName>
</protein>
<name>A0ABX1LSH8_9CYAN</name>
<evidence type="ECO:0008006" key="3">
    <source>
        <dbReference type="Google" id="ProtNLM"/>
    </source>
</evidence>
<accession>A0ABX1LSH8</accession>
<proteinExistence type="predicted"/>
<dbReference type="Proteomes" id="UP000738376">
    <property type="component" value="Unassembled WGS sequence"/>
</dbReference>
<comment type="caution">
    <text evidence="1">The sequence shown here is derived from an EMBL/GenBank/DDBJ whole genome shotgun (WGS) entry which is preliminary data.</text>
</comment>
<evidence type="ECO:0000313" key="2">
    <source>
        <dbReference type="Proteomes" id="UP000738376"/>
    </source>
</evidence>
<reference evidence="1 2" key="1">
    <citation type="submission" date="2020-03" db="EMBL/GenBank/DDBJ databases">
        <title>Draft Genome Sequence of 2-Methylisoborneol Producing Pseudanabaena yagii Strain GIHE-NHR1 Isolated from North Han River in South Korea.</title>
        <authorList>
            <person name="Jeong J."/>
        </authorList>
    </citation>
    <scope>NUCLEOTIDE SEQUENCE [LARGE SCALE GENOMIC DNA]</scope>
    <source>
        <strain evidence="1 2">GIHE-NHR1</strain>
    </source>
</reference>
<organism evidence="1 2">
    <name type="scientific">Pseudanabaena yagii GIHE-NHR1</name>
    <dbReference type="NCBI Taxonomy" id="2722753"/>
    <lineage>
        <taxon>Bacteria</taxon>
        <taxon>Bacillati</taxon>
        <taxon>Cyanobacteriota</taxon>
        <taxon>Cyanophyceae</taxon>
        <taxon>Pseudanabaenales</taxon>
        <taxon>Pseudanabaenaceae</taxon>
        <taxon>Pseudanabaena</taxon>
        <taxon>Pseudanabaena yagii</taxon>
    </lineage>
</organism>
<evidence type="ECO:0000313" key="1">
    <source>
        <dbReference type="EMBL" id="NMF58291.1"/>
    </source>
</evidence>
<gene>
    <name evidence="1" type="ORF">HC246_09720</name>
</gene>
<sequence>MVEKAKEQNNLSHSIPIVFVHKGDSWYLPYVLRQALAVNHNSDVALLSNETHNSEIDGVEVCPIDDLQTELVQEFYQNYQHISTNSQDYEIFCWLRWFYLLAYMESKGISQAFYLDSDVLIFTSPERILSLHPEIADNCAFLIPQQSHDSYYWCAGGHISYWTQETLRKFCQFTIDTFHKQDLLNMYYQKWNWHIHHKVAGGICDMTTLYLFSREYSHRVINLLVSNREGNFDMNFNSRSNFLEDEYEMQHNHKKVILQNNQLLGISKDKAPIPFHNIHFQGWTKQFIPNYYQGQSFKEKIKHYLDRIFYKLQIPVKTKLKPAFVRMQLFLKNLFK</sequence>
<dbReference type="EMBL" id="JAAVJL010000001">
    <property type="protein sequence ID" value="NMF58291.1"/>
    <property type="molecule type" value="Genomic_DNA"/>
</dbReference>
<keyword evidence="2" id="KW-1185">Reference proteome</keyword>